<evidence type="ECO:0000256" key="2">
    <source>
        <dbReference type="ARBA" id="ARBA00005046"/>
    </source>
</evidence>
<name>A0ABZ3IQM6_9FIRM</name>
<evidence type="ECO:0000313" key="12">
    <source>
        <dbReference type="Proteomes" id="UP000216752"/>
    </source>
</evidence>
<evidence type="ECO:0000256" key="6">
    <source>
        <dbReference type="ARBA" id="ARBA00022505"/>
    </source>
</evidence>
<comment type="function">
    <text evidence="1 9">Catalyzes the insertion of molybdate into adenylated molybdopterin with the concomitant release of AMP.</text>
</comment>
<comment type="similarity">
    <text evidence="3 9">Belongs to the MoeA family.</text>
</comment>
<comment type="pathway">
    <text evidence="2 9">Cofactor biosynthesis; molybdopterin biosynthesis.</text>
</comment>
<comment type="catalytic activity">
    <reaction evidence="8">
        <text>adenylyl-molybdopterin + molybdate = Mo-molybdopterin + AMP + H(+)</text>
        <dbReference type="Rhea" id="RHEA:35047"/>
        <dbReference type="ChEBI" id="CHEBI:15378"/>
        <dbReference type="ChEBI" id="CHEBI:36264"/>
        <dbReference type="ChEBI" id="CHEBI:62727"/>
        <dbReference type="ChEBI" id="CHEBI:71302"/>
        <dbReference type="ChEBI" id="CHEBI:456215"/>
        <dbReference type="EC" id="2.10.1.1"/>
    </reaction>
</comment>
<dbReference type="RefSeq" id="WP_094606145.1">
    <property type="nucleotide sequence ID" value="NZ_CP155573.1"/>
</dbReference>
<evidence type="ECO:0000313" key="11">
    <source>
        <dbReference type="EMBL" id="XFO67763.1"/>
    </source>
</evidence>
<dbReference type="NCBIfam" id="TIGR00177">
    <property type="entry name" value="molyb_syn"/>
    <property type="match status" value="1"/>
</dbReference>
<organism evidence="11 12">
    <name type="scientific">Sporomusa silvacetica DSM 10669</name>
    <dbReference type="NCBI Taxonomy" id="1123289"/>
    <lineage>
        <taxon>Bacteria</taxon>
        <taxon>Bacillati</taxon>
        <taxon>Bacillota</taxon>
        <taxon>Negativicutes</taxon>
        <taxon>Selenomonadales</taxon>
        <taxon>Sporomusaceae</taxon>
        <taxon>Sporomusa</taxon>
    </lineage>
</organism>
<dbReference type="CDD" id="cd00887">
    <property type="entry name" value="MoeA"/>
    <property type="match status" value="1"/>
</dbReference>
<protein>
    <recommendedName>
        <fullName evidence="5 9">Molybdopterin molybdenumtransferase</fullName>
        <ecNumber evidence="4 9">2.10.1.1</ecNumber>
    </recommendedName>
</protein>
<dbReference type="Pfam" id="PF00994">
    <property type="entry name" value="MoCF_biosynth"/>
    <property type="match status" value="1"/>
</dbReference>
<dbReference type="InterPro" id="IPR005111">
    <property type="entry name" value="MoeA_C_domain_IV"/>
</dbReference>
<dbReference type="EMBL" id="CP155573">
    <property type="protein sequence ID" value="XFO67763.1"/>
    <property type="molecule type" value="Genomic_DNA"/>
</dbReference>
<feature type="domain" description="MoaB/Mog" evidence="10">
    <location>
        <begin position="182"/>
        <end position="320"/>
    </location>
</feature>
<proteinExistence type="inferred from homology"/>
<evidence type="ECO:0000256" key="3">
    <source>
        <dbReference type="ARBA" id="ARBA00010763"/>
    </source>
</evidence>
<accession>A0ABZ3IQM6</accession>
<evidence type="ECO:0000256" key="8">
    <source>
        <dbReference type="ARBA" id="ARBA00047317"/>
    </source>
</evidence>
<dbReference type="SUPFAM" id="SSF63867">
    <property type="entry name" value="MoeA C-terminal domain-like"/>
    <property type="match status" value="1"/>
</dbReference>
<dbReference type="PANTHER" id="PTHR10192:SF5">
    <property type="entry name" value="GEPHYRIN"/>
    <property type="match status" value="1"/>
</dbReference>
<dbReference type="Gene3D" id="2.40.340.10">
    <property type="entry name" value="MoeA, C-terminal, domain IV"/>
    <property type="match status" value="1"/>
</dbReference>
<evidence type="ECO:0000259" key="10">
    <source>
        <dbReference type="SMART" id="SM00852"/>
    </source>
</evidence>
<sequence length="450" mass="48206">MRTGILLEEAQQILLAKVHSLQTSCVTLFEAVGRILSKDIQAATDLPPFNRSPLDGYALQARDTAEADTLSPVSLAVIEEVPAGYMPRQKVTAGTAIKIMTGAPIPEGADVVIKYEDVEWEQNTVKLFHKLKAGSNIVLAGEDVAKGEIIAKQGSRLTPPLVGVLAAQGFAYVPVVRKPKVAILSTGDEVIDPSEALHPGKIYNSNMHSLCASCIALGADPLPMGIVPDNKQLIAEKISHALGQADIVITTGGVSVGDYDAVPDALKELSADLLFWKIEMKPGSPVVAAVHNNKLIIGLSGNPAAALITFDLVVVPLIKKMMGQDRHLPLTVPVVLANGFYKSSPQRRFLRAQLYRKNRTVYAKLIGEQGNGALKSMIDCNALIDVNAGSGPMTAGEHGVALILDSSAEILSEEAIIKAQHQNVHLTTKYPTYGYCTRFLYEADSNVYSE</sequence>
<keyword evidence="7 9" id="KW-0501">Molybdenum cofactor biosynthesis</keyword>
<dbReference type="InterPro" id="IPR038987">
    <property type="entry name" value="MoeA-like"/>
</dbReference>
<dbReference type="PANTHER" id="PTHR10192">
    <property type="entry name" value="MOLYBDOPTERIN BIOSYNTHESIS PROTEIN"/>
    <property type="match status" value="1"/>
</dbReference>
<comment type="cofactor">
    <cofactor evidence="9">
        <name>Mg(2+)</name>
        <dbReference type="ChEBI" id="CHEBI:18420"/>
    </cofactor>
</comment>
<keyword evidence="9 11" id="KW-0808">Transferase</keyword>
<keyword evidence="6 9" id="KW-0500">Molybdenum</keyword>
<dbReference type="Pfam" id="PF03453">
    <property type="entry name" value="MoeA_N"/>
    <property type="match status" value="1"/>
</dbReference>
<keyword evidence="12" id="KW-1185">Reference proteome</keyword>
<evidence type="ECO:0000256" key="5">
    <source>
        <dbReference type="ARBA" id="ARBA00021108"/>
    </source>
</evidence>
<dbReference type="SUPFAM" id="SSF63882">
    <property type="entry name" value="MoeA N-terminal region -like"/>
    <property type="match status" value="1"/>
</dbReference>
<reference evidence="11" key="1">
    <citation type="submission" date="2024-05" db="EMBL/GenBank/DDBJ databases">
        <title>Isolation and characterization of Sporomusa carbonis sp. nov., a carboxydotrophic hydrogenogen in the genus of Sporomusa isolated from a charcoal burning pile.</title>
        <authorList>
            <person name="Boeer T."/>
            <person name="Rosenbaum F."/>
            <person name="Eysell L."/>
            <person name="Mueller V."/>
            <person name="Daniel R."/>
            <person name="Poehlein A."/>
        </authorList>
    </citation>
    <scope>NUCLEOTIDE SEQUENCE [LARGE SCALE GENOMIC DNA]</scope>
    <source>
        <strain evidence="11">DSM 10669</strain>
    </source>
</reference>
<dbReference type="InterPro" id="IPR036425">
    <property type="entry name" value="MoaB/Mog-like_dom_sf"/>
</dbReference>
<dbReference type="Pfam" id="PF03454">
    <property type="entry name" value="MoeA_C"/>
    <property type="match status" value="1"/>
</dbReference>
<dbReference type="GO" id="GO:0061599">
    <property type="term" value="F:molybdopterin molybdotransferase activity"/>
    <property type="evidence" value="ECO:0007669"/>
    <property type="project" value="UniProtKB-EC"/>
</dbReference>
<keyword evidence="9" id="KW-0460">Magnesium</keyword>
<keyword evidence="9" id="KW-0479">Metal-binding</keyword>
<evidence type="ECO:0000256" key="1">
    <source>
        <dbReference type="ARBA" id="ARBA00002901"/>
    </source>
</evidence>
<dbReference type="InterPro" id="IPR036135">
    <property type="entry name" value="MoeA_linker/N_sf"/>
</dbReference>
<dbReference type="Gene3D" id="3.90.105.10">
    <property type="entry name" value="Molybdopterin biosynthesis moea protein, domain 2"/>
    <property type="match status" value="1"/>
</dbReference>
<gene>
    <name evidence="11" type="primary">moeA_3</name>
    <name evidence="11" type="ORF">SPSIL_039820</name>
</gene>
<dbReference type="NCBIfam" id="NF045515">
    <property type="entry name" value="Glp_gephyrin"/>
    <property type="match status" value="1"/>
</dbReference>
<dbReference type="Proteomes" id="UP000216752">
    <property type="component" value="Chromosome"/>
</dbReference>
<dbReference type="Gene3D" id="2.170.190.11">
    <property type="entry name" value="Molybdopterin biosynthesis moea protein, domain 3"/>
    <property type="match status" value="1"/>
</dbReference>
<dbReference type="Gene3D" id="3.40.980.10">
    <property type="entry name" value="MoaB/Mog-like domain"/>
    <property type="match status" value="1"/>
</dbReference>
<dbReference type="SUPFAM" id="SSF53218">
    <property type="entry name" value="Molybdenum cofactor biosynthesis proteins"/>
    <property type="match status" value="1"/>
</dbReference>
<dbReference type="InterPro" id="IPR036688">
    <property type="entry name" value="MoeA_C_domain_IV_sf"/>
</dbReference>
<evidence type="ECO:0000256" key="7">
    <source>
        <dbReference type="ARBA" id="ARBA00023150"/>
    </source>
</evidence>
<dbReference type="EC" id="2.10.1.1" evidence="4 9"/>
<dbReference type="InterPro" id="IPR001453">
    <property type="entry name" value="MoaB/Mog_dom"/>
</dbReference>
<dbReference type="InterPro" id="IPR005110">
    <property type="entry name" value="MoeA_linker/N"/>
</dbReference>
<evidence type="ECO:0000256" key="9">
    <source>
        <dbReference type="RuleBase" id="RU365090"/>
    </source>
</evidence>
<evidence type="ECO:0000256" key="4">
    <source>
        <dbReference type="ARBA" id="ARBA00013269"/>
    </source>
</evidence>
<dbReference type="SMART" id="SM00852">
    <property type="entry name" value="MoCF_biosynth"/>
    <property type="match status" value="1"/>
</dbReference>